<dbReference type="Pfam" id="PF08417">
    <property type="entry name" value="PaO"/>
    <property type="match status" value="1"/>
</dbReference>
<organism evidence="15 16">
    <name type="scientific">Aquilegia coerulea</name>
    <name type="common">Rocky mountain columbine</name>
    <dbReference type="NCBI Taxonomy" id="218851"/>
    <lineage>
        <taxon>Eukaryota</taxon>
        <taxon>Viridiplantae</taxon>
        <taxon>Streptophyta</taxon>
        <taxon>Embryophyta</taxon>
        <taxon>Tracheophyta</taxon>
        <taxon>Spermatophyta</taxon>
        <taxon>Magnoliopsida</taxon>
        <taxon>Ranunculales</taxon>
        <taxon>Ranunculaceae</taxon>
        <taxon>Thalictroideae</taxon>
        <taxon>Aquilegia</taxon>
    </lineage>
</organism>
<evidence type="ECO:0000313" key="16">
    <source>
        <dbReference type="Proteomes" id="UP000230069"/>
    </source>
</evidence>
<proteinExistence type="predicted"/>
<accession>A0A2G5EW11</accession>
<dbReference type="InterPro" id="IPR017941">
    <property type="entry name" value="Rieske_2Fe-2S"/>
</dbReference>
<dbReference type="GO" id="GO:0009507">
    <property type="term" value="C:chloroplast"/>
    <property type="evidence" value="ECO:0007669"/>
    <property type="project" value="UniProtKB-SubCell"/>
</dbReference>
<keyword evidence="7" id="KW-0479">Metal-binding</keyword>
<dbReference type="PROSITE" id="PS51296">
    <property type="entry name" value="RIESKE"/>
    <property type="match status" value="1"/>
</dbReference>
<dbReference type="Gene3D" id="3.90.380.10">
    <property type="entry name" value="Naphthalene 1,2-dioxygenase Alpha Subunit, Chain A, domain 1"/>
    <property type="match status" value="1"/>
</dbReference>
<keyword evidence="8" id="KW-0809">Transit peptide</keyword>
<gene>
    <name evidence="15" type="ORF">AQUCO_00400653v1</name>
</gene>
<dbReference type="InterPro" id="IPR050584">
    <property type="entry name" value="Cholesterol_7-desaturase"/>
</dbReference>
<dbReference type="Pfam" id="PF00355">
    <property type="entry name" value="Rieske"/>
    <property type="match status" value="1"/>
</dbReference>
<evidence type="ECO:0000256" key="10">
    <source>
        <dbReference type="ARBA" id="ARBA00023002"/>
    </source>
</evidence>
<keyword evidence="6" id="KW-0001">2Fe-2S</keyword>
<dbReference type="SUPFAM" id="SSF50022">
    <property type="entry name" value="ISP domain"/>
    <property type="match status" value="1"/>
</dbReference>
<dbReference type="PANTHER" id="PTHR21266">
    <property type="entry name" value="IRON-SULFUR DOMAIN CONTAINING PROTEIN"/>
    <property type="match status" value="1"/>
</dbReference>
<dbReference type="AlphaFoldDB" id="A0A2G5EW11"/>
<keyword evidence="10" id="KW-0560">Oxidoreductase</keyword>
<dbReference type="CDD" id="cd03480">
    <property type="entry name" value="Rieske_RO_Alpha_PaO"/>
    <property type="match status" value="1"/>
</dbReference>
<feature type="domain" description="Rieske" evidence="14">
    <location>
        <begin position="87"/>
        <end position="202"/>
    </location>
</feature>
<evidence type="ECO:0000256" key="7">
    <source>
        <dbReference type="ARBA" id="ARBA00022723"/>
    </source>
</evidence>
<evidence type="ECO:0000256" key="11">
    <source>
        <dbReference type="ARBA" id="ARBA00023004"/>
    </source>
</evidence>
<name>A0A2G5EW11_AQUCA</name>
<dbReference type="OrthoDB" id="426882at2759"/>
<dbReference type="PANTHER" id="PTHR21266:SF32">
    <property type="entry name" value="CHOLESTEROL 7-DESATURASE NVD"/>
    <property type="match status" value="1"/>
</dbReference>
<evidence type="ECO:0000256" key="13">
    <source>
        <dbReference type="ARBA" id="ARBA00023136"/>
    </source>
</evidence>
<evidence type="ECO:0000256" key="2">
    <source>
        <dbReference type="ARBA" id="ARBA00004370"/>
    </source>
</evidence>
<dbReference type="InterPro" id="IPR013626">
    <property type="entry name" value="PaO"/>
</dbReference>
<dbReference type="Gene3D" id="2.102.10.10">
    <property type="entry name" value="Rieske [2Fe-2S] iron-sulphur domain"/>
    <property type="match status" value="1"/>
</dbReference>
<evidence type="ECO:0000256" key="6">
    <source>
        <dbReference type="ARBA" id="ARBA00022714"/>
    </source>
</evidence>
<reference evidence="15 16" key="1">
    <citation type="submission" date="2017-09" db="EMBL/GenBank/DDBJ databases">
        <title>WGS assembly of Aquilegia coerulea Goldsmith.</title>
        <authorList>
            <person name="Hodges S."/>
            <person name="Kramer E."/>
            <person name="Nordborg M."/>
            <person name="Tomkins J."/>
            <person name="Borevitz J."/>
            <person name="Derieg N."/>
            <person name="Yan J."/>
            <person name="Mihaltcheva S."/>
            <person name="Hayes R.D."/>
            <person name="Rokhsar D."/>
        </authorList>
    </citation>
    <scope>NUCLEOTIDE SEQUENCE [LARGE SCALE GENOMIC DNA]</scope>
    <source>
        <strain evidence="16">cv. Goldsmith</strain>
    </source>
</reference>
<keyword evidence="16" id="KW-1185">Reference proteome</keyword>
<dbReference type="SUPFAM" id="SSF55961">
    <property type="entry name" value="Bet v1-like"/>
    <property type="match status" value="1"/>
</dbReference>
<keyword evidence="4" id="KW-0934">Plastid</keyword>
<dbReference type="GO" id="GO:0046872">
    <property type="term" value="F:metal ion binding"/>
    <property type="evidence" value="ECO:0007669"/>
    <property type="project" value="UniProtKB-KW"/>
</dbReference>
<keyword evidence="12" id="KW-0411">Iron-sulfur</keyword>
<evidence type="ECO:0000256" key="9">
    <source>
        <dbReference type="ARBA" id="ARBA00022989"/>
    </source>
</evidence>
<sequence length="452" mass="51651">MVAIKACSVSSTHVTIIPTKPPTIPSFSQPLKYQQPKSSVSFRYRTRSKVKFNSSNFSRVSTEPEDMITPKVENSGETEKFDWYSRWYPVMPLCDLDKRVPHAKKIMGIDVVVWWDRNEQKWQVFEDKCPHRLAPLSEGRIDQWGRLQCVYHGWCFSGSGNCKFIPQAPPDGLPHNNVQVNTVKKACVAVYPTIEQNQVLWFWPNSAPQYKDIAVKEKPPYIPELDDPSFYTSTMFSRDIPYGYEVLIENLMDPSHVPYAHYGIMKLPICPGYSRLIAANIKNYAVWVDRLVPRWIIHLGLNLLIDSDLYLLHLEEHKIIDAGPINWQKNCFVPTKADAMVIAFRLWLRKYSGGQVDWGTKSNGSLPPTPLKEQLLDSSCHMALKGLKPLQVTLQVISASIGIAAAIKQDVMSMAAKVVVVSMTILFFAASKWLSHFIYKSFYSYDYNHALR</sequence>
<dbReference type="STRING" id="218851.A0A2G5EW11"/>
<dbReference type="InterPro" id="IPR036922">
    <property type="entry name" value="Rieske_2Fe-2S_sf"/>
</dbReference>
<keyword evidence="3" id="KW-0150">Chloroplast</keyword>
<dbReference type="Proteomes" id="UP000230069">
    <property type="component" value="Unassembled WGS sequence"/>
</dbReference>
<evidence type="ECO:0000256" key="4">
    <source>
        <dbReference type="ARBA" id="ARBA00022640"/>
    </source>
</evidence>
<evidence type="ECO:0000313" key="15">
    <source>
        <dbReference type="EMBL" id="PIA59930.1"/>
    </source>
</evidence>
<dbReference type="GO" id="GO:0016020">
    <property type="term" value="C:membrane"/>
    <property type="evidence" value="ECO:0007669"/>
    <property type="project" value="UniProtKB-SubCell"/>
</dbReference>
<evidence type="ECO:0000256" key="3">
    <source>
        <dbReference type="ARBA" id="ARBA00022528"/>
    </source>
</evidence>
<dbReference type="InParanoid" id="A0A2G5EW11"/>
<keyword evidence="5" id="KW-0812">Transmembrane</keyword>
<keyword evidence="9" id="KW-1133">Transmembrane helix</keyword>
<dbReference type="GO" id="GO:0051537">
    <property type="term" value="F:2 iron, 2 sulfur cluster binding"/>
    <property type="evidence" value="ECO:0007669"/>
    <property type="project" value="UniProtKB-KW"/>
</dbReference>
<keyword evidence="13" id="KW-0472">Membrane</keyword>
<evidence type="ECO:0000256" key="8">
    <source>
        <dbReference type="ARBA" id="ARBA00022946"/>
    </source>
</evidence>
<keyword evidence="11" id="KW-0408">Iron</keyword>
<protein>
    <recommendedName>
        <fullName evidence="14">Rieske domain-containing protein</fullName>
    </recommendedName>
</protein>
<evidence type="ECO:0000259" key="14">
    <source>
        <dbReference type="PROSITE" id="PS51296"/>
    </source>
</evidence>
<dbReference type="EMBL" id="KZ305021">
    <property type="protein sequence ID" value="PIA59930.1"/>
    <property type="molecule type" value="Genomic_DNA"/>
</dbReference>
<comment type="subcellular location">
    <subcellularLocation>
        <location evidence="2">Membrane</location>
    </subcellularLocation>
    <subcellularLocation>
        <location evidence="1">Plastid</location>
        <location evidence="1">Chloroplast</location>
    </subcellularLocation>
</comment>
<evidence type="ECO:0000256" key="1">
    <source>
        <dbReference type="ARBA" id="ARBA00004229"/>
    </source>
</evidence>
<evidence type="ECO:0000256" key="12">
    <source>
        <dbReference type="ARBA" id="ARBA00023014"/>
    </source>
</evidence>
<dbReference type="GO" id="GO:0010277">
    <property type="term" value="F:chlorophyllide a oxygenase activity"/>
    <property type="evidence" value="ECO:0007669"/>
    <property type="project" value="InterPro"/>
</dbReference>
<evidence type="ECO:0000256" key="5">
    <source>
        <dbReference type="ARBA" id="ARBA00022692"/>
    </source>
</evidence>